<gene>
    <name evidence="2" type="ORF">F511_33536</name>
</gene>
<feature type="compositionally biased region" description="Polar residues" evidence="1">
    <location>
        <begin position="222"/>
        <end position="242"/>
    </location>
</feature>
<dbReference type="PROSITE" id="PS51257">
    <property type="entry name" value="PROKAR_LIPOPROTEIN"/>
    <property type="match status" value="1"/>
</dbReference>
<evidence type="ECO:0000256" key="1">
    <source>
        <dbReference type="SAM" id="MobiDB-lite"/>
    </source>
</evidence>
<sequence>MNDLFSRDWLCVCATGTTVGCYVDCVICWFSSGHGVSPLSEFAPLRSELFIPTALISLDPSCYALSSYLYRSGLFHLYRFQLVFFRFGTKAYLECSVSAQLLVWCRMPKAELAEVLLTYVATEPSILTEAKLSGEPLKAAEAALADAPLGPTGLPKDPAKANTCQSSPKRGKINKVKPQYEEHKYSITHIRHEQRKMSTINTSSDQLLPIQLPTAHYLHSVKTSEPKAQQGYTDPSTYTPDPSSVERAHGSSAAHSPFLWGPSLFS</sequence>
<feature type="region of interest" description="Disordered" evidence="1">
    <location>
        <begin position="222"/>
        <end position="266"/>
    </location>
</feature>
<protein>
    <submittedName>
        <fullName evidence="2">U-box domain-containing protein 36-like</fullName>
    </submittedName>
</protein>
<feature type="region of interest" description="Disordered" evidence="1">
    <location>
        <begin position="150"/>
        <end position="178"/>
    </location>
</feature>
<evidence type="ECO:0000313" key="2">
    <source>
        <dbReference type="EMBL" id="KZV52395.1"/>
    </source>
</evidence>
<dbReference type="EMBL" id="KQ991082">
    <property type="protein sequence ID" value="KZV52395.1"/>
    <property type="molecule type" value="Genomic_DNA"/>
</dbReference>
<keyword evidence="3" id="KW-1185">Reference proteome</keyword>
<dbReference type="AlphaFoldDB" id="A0A2Z7CZN7"/>
<dbReference type="Proteomes" id="UP000250235">
    <property type="component" value="Unassembled WGS sequence"/>
</dbReference>
<evidence type="ECO:0000313" key="3">
    <source>
        <dbReference type="Proteomes" id="UP000250235"/>
    </source>
</evidence>
<name>A0A2Z7CZN7_9LAMI</name>
<proteinExistence type="predicted"/>
<reference evidence="2 3" key="1">
    <citation type="journal article" date="2015" name="Proc. Natl. Acad. Sci. U.S.A.">
        <title>The resurrection genome of Boea hygrometrica: A blueprint for survival of dehydration.</title>
        <authorList>
            <person name="Xiao L."/>
            <person name="Yang G."/>
            <person name="Zhang L."/>
            <person name="Yang X."/>
            <person name="Zhao S."/>
            <person name="Ji Z."/>
            <person name="Zhou Q."/>
            <person name="Hu M."/>
            <person name="Wang Y."/>
            <person name="Chen M."/>
            <person name="Xu Y."/>
            <person name="Jin H."/>
            <person name="Xiao X."/>
            <person name="Hu G."/>
            <person name="Bao F."/>
            <person name="Hu Y."/>
            <person name="Wan P."/>
            <person name="Li L."/>
            <person name="Deng X."/>
            <person name="Kuang T."/>
            <person name="Xiang C."/>
            <person name="Zhu J.K."/>
            <person name="Oliver M.J."/>
            <person name="He Y."/>
        </authorList>
    </citation>
    <scope>NUCLEOTIDE SEQUENCE [LARGE SCALE GENOMIC DNA]</scope>
    <source>
        <strain evidence="3">cv. XS01</strain>
    </source>
</reference>
<accession>A0A2Z7CZN7</accession>
<organism evidence="2 3">
    <name type="scientific">Dorcoceras hygrometricum</name>
    <dbReference type="NCBI Taxonomy" id="472368"/>
    <lineage>
        <taxon>Eukaryota</taxon>
        <taxon>Viridiplantae</taxon>
        <taxon>Streptophyta</taxon>
        <taxon>Embryophyta</taxon>
        <taxon>Tracheophyta</taxon>
        <taxon>Spermatophyta</taxon>
        <taxon>Magnoliopsida</taxon>
        <taxon>eudicotyledons</taxon>
        <taxon>Gunneridae</taxon>
        <taxon>Pentapetalae</taxon>
        <taxon>asterids</taxon>
        <taxon>lamiids</taxon>
        <taxon>Lamiales</taxon>
        <taxon>Gesneriaceae</taxon>
        <taxon>Didymocarpoideae</taxon>
        <taxon>Trichosporeae</taxon>
        <taxon>Loxocarpinae</taxon>
        <taxon>Dorcoceras</taxon>
    </lineage>
</organism>